<dbReference type="EMBL" id="CAMGZC010000547">
    <property type="protein sequence ID" value="CAI0648380.1"/>
    <property type="molecule type" value="Genomic_DNA"/>
</dbReference>
<sequence length="324" mass="37602">MTDADDIDWKEAFCWFFWDVCAKDEDESYEPGTYNDFVSDFISRERLPINNIDHPRSWDHLLWHLMRATAGKYFWLEHSPSPRQRPFVNWMDFNDTDWDMESFEMAPEPNSSWVLGYLESRAYGRSSVQPGLKMTMAESWSRNPHLVNFQATYNLPLPWAVPLQKRPEDSTYQILSTWPFRIVFDNSLGVAHLISTGNGDLDRNAVNEARYYFIGMLRWAREVRVSGRVCSIRPYMQGGQNALNLAEGQQVALSRALWQALKTLKDLGDKTLTPKPLASVSTKNLLLPLTPYAKRYAPTIDMYSKITKKQKKLSYLCEVDEDSE</sequence>
<proteinExistence type="predicted"/>
<organism evidence="1 2">
    <name type="scientific">Colletotrichum noveboracense</name>
    <dbReference type="NCBI Taxonomy" id="2664923"/>
    <lineage>
        <taxon>Eukaryota</taxon>
        <taxon>Fungi</taxon>
        <taxon>Dikarya</taxon>
        <taxon>Ascomycota</taxon>
        <taxon>Pezizomycotina</taxon>
        <taxon>Sordariomycetes</taxon>
        <taxon>Hypocreomycetidae</taxon>
        <taxon>Glomerellales</taxon>
        <taxon>Glomerellaceae</taxon>
        <taxon>Colletotrichum</taxon>
        <taxon>Colletotrichum gloeosporioides species complex</taxon>
    </lineage>
</organism>
<evidence type="ECO:0000313" key="1">
    <source>
        <dbReference type="EMBL" id="CAI0648380.1"/>
    </source>
</evidence>
<reference evidence="1" key="1">
    <citation type="submission" date="2022-08" db="EMBL/GenBank/DDBJ databases">
        <authorList>
            <person name="Giroux E."/>
            <person name="Giroux E."/>
        </authorList>
    </citation>
    <scope>NUCLEOTIDE SEQUENCE</scope>
    <source>
        <strain evidence="1">H1091258</strain>
    </source>
</reference>
<dbReference type="AlphaFoldDB" id="A0A9W4RVW2"/>
<dbReference type="Proteomes" id="UP001152533">
    <property type="component" value="Unassembled WGS sequence"/>
</dbReference>
<evidence type="ECO:0000313" key="2">
    <source>
        <dbReference type="Proteomes" id="UP001152533"/>
    </source>
</evidence>
<protein>
    <submittedName>
        <fullName evidence="1">Uncharacterized protein</fullName>
    </submittedName>
</protein>
<name>A0A9W4RVW2_9PEZI</name>
<gene>
    <name evidence="1" type="ORF">CGXH109_LOCUS75115</name>
</gene>
<keyword evidence="2" id="KW-1185">Reference proteome</keyword>
<accession>A0A9W4RVW2</accession>
<comment type="caution">
    <text evidence="1">The sequence shown here is derived from an EMBL/GenBank/DDBJ whole genome shotgun (WGS) entry which is preliminary data.</text>
</comment>